<evidence type="ECO:0000313" key="3">
    <source>
        <dbReference type="Proteomes" id="UP001283361"/>
    </source>
</evidence>
<keyword evidence="1" id="KW-0472">Membrane</keyword>
<evidence type="ECO:0000313" key="2">
    <source>
        <dbReference type="EMBL" id="KAK3769765.1"/>
    </source>
</evidence>
<sequence>MGYNTGCLSVEFNNSVSHYYRGVLGGGVVQPSHSLGRCRNSVQILHFGTFSNMVFLLICLNVNVLTVQRGIKKADSEA</sequence>
<keyword evidence="1" id="KW-1133">Transmembrane helix</keyword>
<keyword evidence="3" id="KW-1185">Reference proteome</keyword>
<comment type="caution">
    <text evidence="2">The sequence shown here is derived from an EMBL/GenBank/DDBJ whole genome shotgun (WGS) entry which is preliminary data.</text>
</comment>
<protein>
    <submittedName>
        <fullName evidence="2">Uncharacterized protein</fullName>
    </submittedName>
</protein>
<evidence type="ECO:0000256" key="1">
    <source>
        <dbReference type="SAM" id="Phobius"/>
    </source>
</evidence>
<reference evidence="2" key="1">
    <citation type="journal article" date="2023" name="G3 (Bethesda)">
        <title>A reference genome for the long-term kleptoplast-retaining sea slug Elysia crispata morphotype clarki.</title>
        <authorList>
            <person name="Eastman K.E."/>
            <person name="Pendleton A.L."/>
            <person name="Shaikh M.A."/>
            <person name="Suttiyut T."/>
            <person name="Ogas R."/>
            <person name="Tomko P."/>
            <person name="Gavelis G."/>
            <person name="Widhalm J.R."/>
            <person name="Wisecaver J.H."/>
        </authorList>
    </citation>
    <scope>NUCLEOTIDE SEQUENCE</scope>
    <source>
        <strain evidence="2">ECLA1</strain>
    </source>
</reference>
<proteinExistence type="predicted"/>
<gene>
    <name evidence="2" type="ORF">RRG08_046870</name>
</gene>
<name>A0AAE0ZIC4_9GAST</name>
<dbReference type="EMBL" id="JAWDGP010003890">
    <property type="protein sequence ID" value="KAK3769765.1"/>
    <property type="molecule type" value="Genomic_DNA"/>
</dbReference>
<organism evidence="2 3">
    <name type="scientific">Elysia crispata</name>
    <name type="common">lettuce slug</name>
    <dbReference type="NCBI Taxonomy" id="231223"/>
    <lineage>
        <taxon>Eukaryota</taxon>
        <taxon>Metazoa</taxon>
        <taxon>Spiralia</taxon>
        <taxon>Lophotrochozoa</taxon>
        <taxon>Mollusca</taxon>
        <taxon>Gastropoda</taxon>
        <taxon>Heterobranchia</taxon>
        <taxon>Euthyneura</taxon>
        <taxon>Panpulmonata</taxon>
        <taxon>Sacoglossa</taxon>
        <taxon>Placobranchoidea</taxon>
        <taxon>Plakobranchidae</taxon>
        <taxon>Elysia</taxon>
    </lineage>
</organism>
<feature type="transmembrane region" description="Helical" evidence="1">
    <location>
        <begin position="44"/>
        <end position="65"/>
    </location>
</feature>
<dbReference type="AlphaFoldDB" id="A0AAE0ZIC4"/>
<dbReference type="Proteomes" id="UP001283361">
    <property type="component" value="Unassembled WGS sequence"/>
</dbReference>
<accession>A0AAE0ZIC4</accession>
<keyword evidence="1" id="KW-0812">Transmembrane</keyword>